<dbReference type="SUPFAM" id="SSF47384">
    <property type="entry name" value="Homodimeric domain of signal transducing histidine kinase"/>
    <property type="match status" value="1"/>
</dbReference>
<dbReference type="InterPro" id="IPR036097">
    <property type="entry name" value="HisK_dim/P_sf"/>
</dbReference>
<dbReference type="OrthoDB" id="1430168at2"/>
<sequence length="217" mass="24757">MEEKVDVLMKYIRLQSDYKMLLSEVSHDISTPLNYLKLSTDILQSQIDPNADPDLKETVRVISSSTSKLNEEAQQIVEHSKSKLKAPETPSTVKTNLLFSSALLGIKLNPEMLQGRYETVLKKNADAYKYLFSALMQVIRNLELDIHTIAIEKCQNDLNVKLDFFEHSTVEVLRIKREVSTMINKELLSSVMNYLKAEILISKGENKSIRLNLILSL</sequence>
<dbReference type="RefSeq" id="WP_143002808.1">
    <property type="nucleotide sequence ID" value="NZ_FNCW01000003.1"/>
</dbReference>
<name>A0A1G7VDC8_9FLAO</name>
<protein>
    <recommendedName>
        <fullName evidence="2">histidine kinase</fullName>
        <ecNumber evidence="2">2.7.13.3</ecNumber>
    </recommendedName>
</protein>
<dbReference type="InterPro" id="IPR003661">
    <property type="entry name" value="HisK_dim/P_dom"/>
</dbReference>
<dbReference type="GO" id="GO:0000155">
    <property type="term" value="F:phosphorelay sensor kinase activity"/>
    <property type="evidence" value="ECO:0007669"/>
    <property type="project" value="InterPro"/>
</dbReference>
<evidence type="ECO:0000256" key="2">
    <source>
        <dbReference type="ARBA" id="ARBA00012438"/>
    </source>
</evidence>
<dbReference type="STRING" id="470826.SAMN04488027_103202"/>
<reference evidence="3 4" key="1">
    <citation type="submission" date="2016-10" db="EMBL/GenBank/DDBJ databases">
        <authorList>
            <person name="de Groot N.N."/>
        </authorList>
    </citation>
    <scope>NUCLEOTIDE SEQUENCE [LARGE SCALE GENOMIC DNA]</scope>
    <source>
        <strain evidence="3 4">DSM 19803</strain>
    </source>
</reference>
<dbReference type="EC" id="2.7.13.3" evidence="2"/>
<evidence type="ECO:0000256" key="1">
    <source>
        <dbReference type="ARBA" id="ARBA00000085"/>
    </source>
</evidence>
<dbReference type="AlphaFoldDB" id="A0A1G7VDC8"/>
<dbReference type="Proteomes" id="UP000199296">
    <property type="component" value="Unassembled WGS sequence"/>
</dbReference>
<dbReference type="CDD" id="cd00082">
    <property type="entry name" value="HisKA"/>
    <property type="match status" value="1"/>
</dbReference>
<dbReference type="Gene3D" id="1.10.287.130">
    <property type="match status" value="1"/>
</dbReference>
<accession>A0A1G7VDC8</accession>
<keyword evidence="4" id="KW-1185">Reference proteome</keyword>
<dbReference type="EMBL" id="FNCW01000003">
    <property type="protein sequence ID" value="SDG56950.1"/>
    <property type="molecule type" value="Genomic_DNA"/>
</dbReference>
<comment type="catalytic activity">
    <reaction evidence="1">
        <text>ATP + protein L-histidine = ADP + protein N-phospho-L-histidine.</text>
        <dbReference type="EC" id="2.7.13.3"/>
    </reaction>
</comment>
<evidence type="ECO:0000313" key="3">
    <source>
        <dbReference type="EMBL" id="SDG56950.1"/>
    </source>
</evidence>
<gene>
    <name evidence="3" type="ORF">SAMN04488027_103202</name>
</gene>
<proteinExistence type="predicted"/>
<organism evidence="3 4">
    <name type="scientific">Psychroflexus sediminis</name>
    <dbReference type="NCBI Taxonomy" id="470826"/>
    <lineage>
        <taxon>Bacteria</taxon>
        <taxon>Pseudomonadati</taxon>
        <taxon>Bacteroidota</taxon>
        <taxon>Flavobacteriia</taxon>
        <taxon>Flavobacteriales</taxon>
        <taxon>Flavobacteriaceae</taxon>
        <taxon>Psychroflexus</taxon>
    </lineage>
</organism>
<evidence type="ECO:0000313" key="4">
    <source>
        <dbReference type="Proteomes" id="UP000199296"/>
    </source>
</evidence>